<reference evidence="2" key="1">
    <citation type="submission" date="2020-05" db="EMBL/GenBank/DDBJ databases">
        <title>WGS assembly of Panicum virgatum.</title>
        <authorList>
            <person name="Lovell J.T."/>
            <person name="Jenkins J."/>
            <person name="Shu S."/>
            <person name="Juenger T.E."/>
            <person name="Schmutz J."/>
        </authorList>
    </citation>
    <scope>NUCLEOTIDE SEQUENCE</scope>
    <source>
        <strain evidence="2">AP13</strain>
    </source>
</reference>
<dbReference type="EMBL" id="CM029045">
    <property type="protein sequence ID" value="KAG2597543.1"/>
    <property type="molecule type" value="Genomic_DNA"/>
</dbReference>
<name>A0A8T0SJS0_PANVG</name>
<evidence type="ECO:0000313" key="2">
    <source>
        <dbReference type="EMBL" id="KAG2597544.1"/>
    </source>
</evidence>
<evidence type="ECO:0000256" key="1">
    <source>
        <dbReference type="SAM" id="MobiDB-lite"/>
    </source>
</evidence>
<dbReference type="AlphaFoldDB" id="A0A8T0SJS0"/>
<comment type="caution">
    <text evidence="2">The sequence shown here is derived from an EMBL/GenBank/DDBJ whole genome shotgun (WGS) entry which is preliminary data.</text>
</comment>
<proteinExistence type="predicted"/>
<protein>
    <submittedName>
        <fullName evidence="2">Uncharacterized protein</fullName>
    </submittedName>
</protein>
<feature type="compositionally biased region" description="Basic and acidic residues" evidence="1">
    <location>
        <begin position="9"/>
        <end position="21"/>
    </location>
</feature>
<dbReference type="Proteomes" id="UP000823388">
    <property type="component" value="Chromosome 5K"/>
</dbReference>
<dbReference type="PANTHER" id="PTHR36617:SF15">
    <property type="entry name" value="REVERSE TRANSCRIPTASE ZINC-BINDING DOMAIN-CONTAINING PROTEIN"/>
    <property type="match status" value="1"/>
</dbReference>
<dbReference type="PANTHER" id="PTHR36617">
    <property type="entry name" value="PROTEIN, PUTATIVE-RELATED"/>
    <property type="match status" value="1"/>
</dbReference>
<dbReference type="EMBL" id="CM029045">
    <property type="protein sequence ID" value="KAG2597544.1"/>
    <property type="molecule type" value="Genomic_DNA"/>
</dbReference>
<keyword evidence="3" id="KW-1185">Reference proteome</keyword>
<organism evidence="2 3">
    <name type="scientific">Panicum virgatum</name>
    <name type="common">Blackwell switchgrass</name>
    <dbReference type="NCBI Taxonomy" id="38727"/>
    <lineage>
        <taxon>Eukaryota</taxon>
        <taxon>Viridiplantae</taxon>
        <taxon>Streptophyta</taxon>
        <taxon>Embryophyta</taxon>
        <taxon>Tracheophyta</taxon>
        <taxon>Spermatophyta</taxon>
        <taxon>Magnoliopsida</taxon>
        <taxon>Liliopsida</taxon>
        <taxon>Poales</taxon>
        <taxon>Poaceae</taxon>
        <taxon>PACMAD clade</taxon>
        <taxon>Panicoideae</taxon>
        <taxon>Panicodae</taxon>
        <taxon>Paniceae</taxon>
        <taxon>Panicinae</taxon>
        <taxon>Panicum</taxon>
        <taxon>Panicum sect. Hiantes</taxon>
    </lineage>
</organism>
<gene>
    <name evidence="2" type="ORF">PVAP13_5KG374621</name>
</gene>
<sequence>MDGVPEALDSDKLYAGHEQRSSRSWRSSRQASSEALAAAGAWGRRAGRRSDRQSLRPASKETLWFKNLYTSARKISVGRGDSTSFWKDSWIGDTPLKEKFPQLFDICNNPEATVAEMAQQGWRLSLRRWLNEELQIHYRKMNNLLNSFAVNSENDKPRWKRGLQAGQDKEDLESGAMALLKTTLHFHAQAQGDDTGLVLLQ</sequence>
<feature type="compositionally biased region" description="Low complexity" evidence="1">
    <location>
        <begin position="22"/>
        <end position="44"/>
    </location>
</feature>
<feature type="region of interest" description="Disordered" evidence="1">
    <location>
        <begin position="1"/>
        <end position="54"/>
    </location>
</feature>
<accession>A0A8T0SJS0</accession>
<evidence type="ECO:0000313" key="3">
    <source>
        <dbReference type="Proteomes" id="UP000823388"/>
    </source>
</evidence>